<accession>A0AAW1TUX2</accession>
<evidence type="ECO:0000313" key="2">
    <source>
        <dbReference type="Proteomes" id="UP001431783"/>
    </source>
</evidence>
<protein>
    <submittedName>
        <fullName evidence="1">Uncharacterized protein</fullName>
    </submittedName>
</protein>
<name>A0AAW1TUX2_9CUCU</name>
<reference evidence="1 2" key="1">
    <citation type="submission" date="2023-03" db="EMBL/GenBank/DDBJ databases">
        <title>Genome insight into feeding habits of ladybird beetles.</title>
        <authorList>
            <person name="Li H.-S."/>
            <person name="Huang Y.-H."/>
            <person name="Pang H."/>
        </authorList>
    </citation>
    <scope>NUCLEOTIDE SEQUENCE [LARGE SCALE GENOMIC DNA]</scope>
    <source>
        <strain evidence="1">SYSU_2023b</strain>
        <tissue evidence="1">Whole body</tissue>
    </source>
</reference>
<dbReference type="EMBL" id="JARQZJ010000008">
    <property type="protein sequence ID" value="KAK9871926.1"/>
    <property type="molecule type" value="Genomic_DNA"/>
</dbReference>
<dbReference type="AlphaFoldDB" id="A0AAW1TUX2"/>
<proteinExistence type="predicted"/>
<evidence type="ECO:0000313" key="1">
    <source>
        <dbReference type="EMBL" id="KAK9871926.1"/>
    </source>
</evidence>
<sequence>MASEVNLSRAKNINKISTIISQSVSPQCIGTSIVINRDVDSVQHNVTDDLNRRIISNDLYNSSVSVNHDLSKLNSSEQSQQLKINNNGNQSNIVKNVNEVKVNVDDQNEVSWATIVKKKPSKQHRILLTGTKEVNPTSKVEGVVKRKCLYVGQISGNDATVTDMKNLFLNSSDTDDFVFRKTSN</sequence>
<gene>
    <name evidence="1" type="ORF">WA026_015176</name>
</gene>
<keyword evidence="2" id="KW-1185">Reference proteome</keyword>
<comment type="caution">
    <text evidence="1">The sequence shown here is derived from an EMBL/GenBank/DDBJ whole genome shotgun (WGS) entry which is preliminary data.</text>
</comment>
<organism evidence="1 2">
    <name type="scientific">Henosepilachna vigintioctopunctata</name>
    <dbReference type="NCBI Taxonomy" id="420089"/>
    <lineage>
        <taxon>Eukaryota</taxon>
        <taxon>Metazoa</taxon>
        <taxon>Ecdysozoa</taxon>
        <taxon>Arthropoda</taxon>
        <taxon>Hexapoda</taxon>
        <taxon>Insecta</taxon>
        <taxon>Pterygota</taxon>
        <taxon>Neoptera</taxon>
        <taxon>Endopterygota</taxon>
        <taxon>Coleoptera</taxon>
        <taxon>Polyphaga</taxon>
        <taxon>Cucujiformia</taxon>
        <taxon>Coccinelloidea</taxon>
        <taxon>Coccinellidae</taxon>
        <taxon>Epilachninae</taxon>
        <taxon>Epilachnini</taxon>
        <taxon>Henosepilachna</taxon>
    </lineage>
</organism>
<dbReference type="Proteomes" id="UP001431783">
    <property type="component" value="Unassembled WGS sequence"/>
</dbReference>